<dbReference type="RefSeq" id="WP_124942723.1">
    <property type="nucleotide sequence ID" value="NZ_RHGY01000001.1"/>
</dbReference>
<comment type="caution">
    <text evidence="2">The sequence shown here is derived from an EMBL/GenBank/DDBJ whole genome shotgun (WGS) entry which is preliminary data.</text>
</comment>
<feature type="transmembrane region" description="Helical" evidence="1">
    <location>
        <begin position="6"/>
        <end position="26"/>
    </location>
</feature>
<dbReference type="Proteomes" id="UP000275836">
    <property type="component" value="Unassembled WGS sequence"/>
</dbReference>
<dbReference type="EMBL" id="RHGY01000001">
    <property type="protein sequence ID" value="RRG18784.1"/>
    <property type="molecule type" value="Genomic_DNA"/>
</dbReference>
<dbReference type="AlphaFoldDB" id="A0A3P2RDS8"/>
<evidence type="ECO:0000313" key="3">
    <source>
        <dbReference type="Proteomes" id="UP000275836"/>
    </source>
</evidence>
<dbReference type="OrthoDB" id="9950595at2"/>
<evidence type="ECO:0000313" key="2">
    <source>
        <dbReference type="EMBL" id="RRG18784.1"/>
    </source>
</evidence>
<keyword evidence="1" id="KW-0812">Transmembrane</keyword>
<sequence length="194" mass="22644">MNFIVLLNLIIALLSASVIFITRAIVWRRVLEVNRNQIREMTLVAFLKKYHFNPKESIDREMLNQLINEINDNDFGHVLDDLTQQAKVVLDTQVSQAEQQKRYQKMVATFNIIKKRFKKSMTRGELFIFDLRRVASLTLAFALLMLLSNYIWIQQSGIIFNYRGVFLGACGCILIGLMMVIVFFLIEMVKNLIY</sequence>
<protein>
    <submittedName>
        <fullName evidence="2">Uncharacterized protein</fullName>
    </submittedName>
</protein>
<feature type="transmembrane region" description="Helical" evidence="1">
    <location>
        <begin position="165"/>
        <end position="186"/>
    </location>
</feature>
<proteinExistence type="predicted"/>
<feature type="transmembrane region" description="Helical" evidence="1">
    <location>
        <begin position="134"/>
        <end position="153"/>
    </location>
</feature>
<gene>
    <name evidence="2" type="ORF">D3P96_02025</name>
</gene>
<evidence type="ECO:0000256" key="1">
    <source>
        <dbReference type="SAM" id="Phobius"/>
    </source>
</evidence>
<keyword evidence="1" id="KW-0472">Membrane</keyword>
<name>A0A3P2RDS8_WEIVI</name>
<keyword evidence="1" id="KW-1133">Transmembrane helix</keyword>
<accession>A0A3P2RDS8</accession>
<reference evidence="2 3" key="1">
    <citation type="submission" date="2018-10" db="EMBL/GenBank/DDBJ databases">
        <title>Draft genome sequence of Weissella viridescens UCO-SMC3.</title>
        <authorList>
            <person name="Garcia-Cancino A."/>
            <person name="Espinoza-Monje M."/>
            <person name="Albarracin L."/>
            <person name="Garcia-Castillo V."/>
            <person name="Campos-Martin J."/>
            <person name="Nakano Y."/>
            <person name="Guitierrez-Zamorano C."/>
            <person name="Ikeda-Ohtsubo W."/>
            <person name="Morita H."/>
            <person name="Kitazawa H."/>
            <person name="Villena J."/>
        </authorList>
    </citation>
    <scope>NUCLEOTIDE SEQUENCE [LARGE SCALE GENOMIC DNA]</scope>
    <source>
        <strain evidence="2 3">UCO-SMC3</strain>
    </source>
</reference>
<organism evidence="2 3">
    <name type="scientific">Weissella viridescens</name>
    <name type="common">Lactobacillus viridescens</name>
    <dbReference type="NCBI Taxonomy" id="1629"/>
    <lineage>
        <taxon>Bacteria</taxon>
        <taxon>Bacillati</taxon>
        <taxon>Bacillota</taxon>
        <taxon>Bacilli</taxon>
        <taxon>Lactobacillales</taxon>
        <taxon>Lactobacillaceae</taxon>
        <taxon>Weissella</taxon>
    </lineage>
</organism>